<protein>
    <recommendedName>
        <fullName evidence="11">Histidine kinase</fullName>
    </recommendedName>
</protein>
<dbReference type="InterPro" id="IPR003594">
    <property type="entry name" value="HATPase_dom"/>
</dbReference>
<dbReference type="Pfam" id="PF02518">
    <property type="entry name" value="HATPase_c"/>
    <property type="match status" value="1"/>
</dbReference>
<name>A0AA38XEZ0_9EURO</name>
<evidence type="ECO:0008006" key="11">
    <source>
        <dbReference type="Google" id="ProtNLM"/>
    </source>
</evidence>
<gene>
    <name evidence="10" type="ORF">H2204_015096</name>
</gene>
<feature type="chain" id="PRO_5041362289" description="Histidine kinase" evidence="7">
    <location>
        <begin position="30"/>
        <end position="1206"/>
    </location>
</feature>
<dbReference type="Gene3D" id="2.60.40.10">
    <property type="entry name" value="Immunoglobulins"/>
    <property type="match status" value="1"/>
</dbReference>
<dbReference type="AlphaFoldDB" id="A0AA38XEZ0"/>
<evidence type="ECO:0000313" key="10">
    <source>
        <dbReference type="EMBL" id="KAJ9611881.1"/>
    </source>
</evidence>
<dbReference type="InterPro" id="IPR001789">
    <property type="entry name" value="Sig_transdc_resp-reg_receiver"/>
</dbReference>
<dbReference type="GO" id="GO:0003677">
    <property type="term" value="F:DNA binding"/>
    <property type="evidence" value="ECO:0007669"/>
    <property type="project" value="UniProtKB-KW"/>
</dbReference>
<dbReference type="GO" id="GO:0000155">
    <property type="term" value="F:phosphorelay sensor kinase activity"/>
    <property type="evidence" value="ECO:0007669"/>
    <property type="project" value="InterPro"/>
</dbReference>
<dbReference type="CDD" id="cd17535">
    <property type="entry name" value="REC_NarL-like"/>
    <property type="match status" value="1"/>
</dbReference>
<dbReference type="InterPro" id="IPR011123">
    <property type="entry name" value="Y_Y_Y"/>
</dbReference>
<dbReference type="Gene3D" id="2.130.10.10">
    <property type="entry name" value="YVTN repeat-like/Quinoprotein amine dehydrogenase"/>
    <property type="match status" value="3"/>
</dbReference>
<feature type="signal peptide" evidence="7">
    <location>
        <begin position="1"/>
        <end position="29"/>
    </location>
</feature>
<proteinExistence type="predicted"/>
<dbReference type="GO" id="GO:0006355">
    <property type="term" value="P:regulation of DNA-templated transcription"/>
    <property type="evidence" value="ECO:0007669"/>
    <property type="project" value="InterPro"/>
</dbReference>
<dbReference type="SUPFAM" id="SSF63829">
    <property type="entry name" value="Calcium-dependent phosphotriesterase"/>
    <property type="match status" value="2"/>
</dbReference>
<feature type="modified residue" description="4-aspartylphosphate" evidence="5">
    <location>
        <position position="1049"/>
    </location>
</feature>
<comment type="caution">
    <text evidence="10">The sequence shown here is derived from an EMBL/GenBank/DDBJ whole genome shotgun (WGS) entry which is preliminary data.</text>
</comment>
<evidence type="ECO:0000256" key="2">
    <source>
        <dbReference type="ARBA" id="ARBA00022679"/>
    </source>
</evidence>
<organism evidence="10">
    <name type="scientific">Knufia peltigerae</name>
    <dbReference type="NCBI Taxonomy" id="1002370"/>
    <lineage>
        <taxon>Eukaryota</taxon>
        <taxon>Fungi</taxon>
        <taxon>Dikarya</taxon>
        <taxon>Ascomycota</taxon>
        <taxon>Pezizomycotina</taxon>
        <taxon>Eurotiomycetes</taxon>
        <taxon>Chaetothyriomycetidae</taxon>
        <taxon>Chaetothyriales</taxon>
        <taxon>Trichomeriaceae</taxon>
        <taxon>Knufia</taxon>
    </lineage>
</organism>
<evidence type="ECO:0000256" key="5">
    <source>
        <dbReference type="PROSITE-ProRule" id="PRU00169"/>
    </source>
</evidence>
<dbReference type="Pfam" id="PF00196">
    <property type="entry name" value="GerE"/>
    <property type="match status" value="1"/>
</dbReference>
<reference evidence="10" key="1">
    <citation type="submission" date="2022-10" db="EMBL/GenBank/DDBJ databases">
        <title>Culturing micro-colonial fungi from biological soil crusts in the Mojave desert and describing Neophaeococcomyces mojavensis, and introducing the new genera and species Taxawa tesnikishii.</title>
        <authorList>
            <person name="Kurbessoian T."/>
            <person name="Stajich J.E."/>
        </authorList>
    </citation>
    <scope>NUCLEOTIDE SEQUENCE</scope>
    <source>
        <strain evidence="10">TK_35</strain>
    </source>
</reference>
<dbReference type="InterPro" id="IPR011006">
    <property type="entry name" value="CheY-like_superfamily"/>
</dbReference>
<feature type="coiled-coil region" evidence="6">
    <location>
        <begin position="828"/>
        <end position="855"/>
    </location>
</feature>
<accession>A0AA38XEZ0</accession>
<dbReference type="SMART" id="SM00387">
    <property type="entry name" value="HATPase_c"/>
    <property type="match status" value="1"/>
</dbReference>
<dbReference type="Pfam" id="PF07495">
    <property type="entry name" value="Y_Y_Y"/>
    <property type="match status" value="1"/>
</dbReference>
<dbReference type="InterPro" id="IPR015943">
    <property type="entry name" value="WD40/YVTN_repeat-like_dom_sf"/>
</dbReference>
<dbReference type="InterPro" id="IPR016032">
    <property type="entry name" value="Sig_transdc_resp-reg_C-effctor"/>
</dbReference>
<evidence type="ECO:0000256" key="3">
    <source>
        <dbReference type="ARBA" id="ARBA00022777"/>
    </source>
</evidence>
<dbReference type="GO" id="GO:0016020">
    <property type="term" value="C:membrane"/>
    <property type="evidence" value="ECO:0007669"/>
    <property type="project" value="InterPro"/>
</dbReference>
<keyword evidence="2" id="KW-0808">Transferase</keyword>
<dbReference type="InterPro" id="IPR050482">
    <property type="entry name" value="Sensor_HK_TwoCompSys"/>
</dbReference>
<dbReference type="SMART" id="SM00448">
    <property type="entry name" value="REC"/>
    <property type="match status" value="1"/>
</dbReference>
<keyword evidence="6" id="KW-0175">Coiled coil</keyword>
<dbReference type="GO" id="GO:0046983">
    <property type="term" value="F:protein dimerization activity"/>
    <property type="evidence" value="ECO:0007669"/>
    <property type="project" value="InterPro"/>
</dbReference>
<dbReference type="PANTHER" id="PTHR24421">
    <property type="entry name" value="NITRATE/NITRITE SENSOR PROTEIN NARX-RELATED"/>
    <property type="match status" value="1"/>
</dbReference>
<feature type="domain" description="HTH luxR-type" evidence="8">
    <location>
        <begin position="1131"/>
        <end position="1196"/>
    </location>
</feature>
<dbReference type="Gene3D" id="3.30.565.10">
    <property type="entry name" value="Histidine kinase-like ATPase, C-terminal domain"/>
    <property type="match status" value="1"/>
</dbReference>
<dbReference type="InterPro" id="IPR058245">
    <property type="entry name" value="NreC/VraR/RcsB-like_REC"/>
</dbReference>
<dbReference type="InterPro" id="IPR011712">
    <property type="entry name" value="Sig_transdc_His_kin_sub3_dim/P"/>
</dbReference>
<dbReference type="Gene3D" id="3.40.50.2300">
    <property type="match status" value="1"/>
</dbReference>
<evidence type="ECO:0000259" key="8">
    <source>
        <dbReference type="PROSITE" id="PS50043"/>
    </source>
</evidence>
<dbReference type="InterPro" id="IPR036890">
    <property type="entry name" value="HATPase_C_sf"/>
</dbReference>
<keyword evidence="7" id="KW-0732">Signal</keyword>
<sequence length="1206" mass="131278">MRGHIIPLPRRLPALLSCLLLSIALPVLAAQHPVISDGMPGYQHTAWRVGQGAPGDIWDIAQDREGMLWLATGSGLYRFDGRRFERQTAPAGASFPSTNMVTLGLDGEGGGLWIGYFQAGISQFSPQRLRSFGRAQGVPVGVVPRFAHDRNGRLWAAVNGGLRWFDGQRWQAPAAHEGVPQRRVQWLLQDSHGTFWVLADLHIWKRPPGKAAFENTGIAVSQMATLVESPQGEIWLADRIRGTSPLANAQGLLPPSEREARRMPDLVAARLQFTADGALWATMSPHGGVARVTFDGQQAVRIERFDTPQGLTATSAVPVIADREGNLWVGTNLGLNRFRARSVQTLAVGPSDPYRSLVSGSDGRVYGYGEDLKLFDLQRPLLSESAAQLQAAAQRAPTPVWQFDWINLAHTVGGHTTRIPLPPPFTGQPLHALLFADDDQAWVCAGEQAVLHYADNRWRRETRLPERACSSLARASDGALLLGYSDGTLRRLDAASITTFGAAQGLSVGPITALLQHDDLLLVAGEAGLAARLRNGRFLPVRTNTTGILEGITGMVADAQGRLWLNGSRGLVRLEVATLRSALRDGQPVAPRLFDAVDGMPGIALQSGPIPTAVLAADGLLWLATNQGLAWLDTLQPHINTMAPGVRIGDVLYGTTQAPLQEGLRLPAGTSQLQIDYVALSLARPERNRYRYRLSGVDDGWQDAGSSTRAYYTNLAPGHYRFEVEAANEDGIWSRAPASRTFRIAPTFLQSIWFKLLCVVLVLAVLMLAIRIRSGQLAMLFRARLQERNGERERIARDLHDTLLQGSQGLILRLHAISQSAQTPEPVRTQLEAAMQLAEQNLAEGRERVNALRDGPFAGHDLASALADVHAEYAGQGTNPLRLTVEGSPPPLQTDAAEEVFLIGREAIRNALRHAQARAIEVELSYGTRCFLLHVRDDGVGIADENAGRGHWGMQGMRERAQRLGAELQLWTRPGLGTEVALSVPAHPPMTESPPPIGVLVVDDHPLLRDGLAALLGAHTDLRLLGEAADGEEALARYQQLQPDVVLMDLQMPRMDGVEAIARIRTLDPRARIIVLTTYRGDVRAVRALQAGASAYLLKDTLRHELVDTIRTVASGRRAPIPAEVAASIAAHVVEDRLSPRETEVLRHVAGGLSNKRIGERMQISEQTVKAHMKSLMDKLGVGDRTHAVTQALRRGIISLDDTGQE</sequence>
<dbReference type="SUPFAM" id="SSF52172">
    <property type="entry name" value="CheY-like"/>
    <property type="match status" value="1"/>
</dbReference>
<evidence type="ECO:0000256" key="4">
    <source>
        <dbReference type="ARBA" id="ARBA00023125"/>
    </source>
</evidence>
<dbReference type="PROSITE" id="PS50110">
    <property type="entry name" value="RESPONSE_REGULATORY"/>
    <property type="match status" value="1"/>
</dbReference>
<evidence type="ECO:0000256" key="7">
    <source>
        <dbReference type="SAM" id="SignalP"/>
    </source>
</evidence>
<keyword evidence="4" id="KW-0238">DNA-binding</keyword>
<dbReference type="Pfam" id="PF07730">
    <property type="entry name" value="HisKA_3"/>
    <property type="match status" value="1"/>
</dbReference>
<dbReference type="PANTHER" id="PTHR24421:SF62">
    <property type="entry name" value="SENSORY TRANSDUCTION HISTIDINE KINASE"/>
    <property type="match status" value="1"/>
</dbReference>
<keyword evidence="3" id="KW-0418">Kinase</keyword>
<dbReference type="SUPFAM" id="SSF55874">
    <property type="entry name" value="ATPase domain of HSP90 chaperone/DNA topoisomerase II/histidine kinase"/>
    <property type="match status" value="1"/>
</dbReference>
<dbReference type="CDD" id="cd06170">
    <property type="entry name" value="LuxR_C_like"/>
    <property type="match status" value="1"/>
</dbReference>
<dbReference type="InterPro" id="IPR013783">
    <property type="entry name" value="Ig-like_fold"/>
</dbReference>
<dbReference type="EMBL" id="JAPDRN010000217">
    <property type="protein sequence ID" value="KAJ9611881.1"/>
    <property type="molecule type" value="Genomic_DNA"/>
</dbReference>
<feature type="domain" description="Response regulatory" evidence="9">
    <location>
        <begin position="998"/>
        <end position="1114"/>
    </location>
</feature>
<dbReference type="PROSITE" id="PS00622">
    <property type="entry name" value="HTH_LUXR_1"/>
    <property type="match status" value="1"/>
</dbReference>
<dbReference type="SMART" id="SM00421">
    <property type="entry name" value="HTH_LUXR"/>
    <property type="match status" value="1"/>
</dbReference>
<evidence type="ECO:0000256" key="6">
    <source>
        <dbReference type="SAM" id="Coils"/>
    </source>
</evidence>
<keyword evidence="1 5" id="KW-0597">Phosphoprotein</keyword>
<dbReference type="Pfam" id="PF00072">
    <property type="entry name" value="Response_reg"/>
    <property type="match status" value="1"/>
</dbReference>
<dbReference type="CDD" id="cd16917">
    <property type="entry name" value="HATPase_UhpB-NarQ-NarX-like"/>
    <property type="match status" value="1"/>
</dbReference>
<dbReference type="InterPro" id="IPR000792">
    <property type="entry name" value="Tscrpt_reg_LuxR_C"/>
</dbReference>
<evidence type="ECO:0000256" key="1">
    <source>
        <dbReference type="ARBA" id="ARBA00022553"/>
    </source>
</evidence>
<dbReference type="PRINTS" id="PR00038">
    <property type="entry name" value="HTHLUXR"/>
</dbReference>
<dbReference type="SUPFAM" id="SSF46894">
    <property type="entry name" value="C-terminal effector domain of the bipartite response regulators"/>
    <property type="match status" value="1"/>
</dbReference>
<evidence type="ECO:0000259" key="9">
    <source>
        <dbReference type="PROSITE" id="PS50110"/>
    </source>
</evidence>
<dbReference type="PROSITE" id="PS50043">
    <property type="entry name" value="HTH_LUXR_2"/>
    <property type="match status" value="1"/>
</dbReference>
<dbReference type="Gene3D" id="1.20.5.1930">
    <property type="match status" value="1"/>
</dbReference>